<dbReference type="Pfam" id="PF03958">
    <property type="entry name" value="Secretin_N"/>
    <property type="match status" value="1"/>
</dbReference>
<evidence type="ECO:0000256" key="4">
    <source>
        <dbReference type="ARBA" id="ARBA00023136"/>
    </source>
</evidence>
<dbReference type="InterPro" id="IPR004846">
    <property type="entry name" value="T2SS/T3SS_dom"/>
</dbReference>
<comment type="subcellular location">
    <subcellularLocation>
        <location evidence="7">Cell outer membrane</location>
    </subcellularLocation>
    <subcellularLocation>
        <location evidence="1">Membrane</location>
    </subcellularLocation>
</comment>
<proteinExistence type="inferred from homology"/>
<evidence type="ECO:0000313" key="11">
    <source>
        <dbReference type="EMBL" id="MBM5572283.1"/>
    </source>
</evidence>
<feature type="region of interest" description="Disordered" evidence="8">
    <location>
        <begin position="616"/>
        <end position="685"/>
    </location>
</feature>
<dbReference type="PANTHER" id="PTHR30332">
    <property type="entry name" value="PROBABLE GENERAL SECRETION PATHWAY PROTEIN D"/>
    <property type="match status" value="1"/>
</dbReference>
<dbReference type="EMBL" id="WOFE01000006">
    <property type="protein sequence ID" value="MBM5572283.1"/>
    <property type="molecule type" value="Genomic_DNA"/>
</dbReference>
<dbReference type="SMART" id="SM00965">
    <property type="entry name" value="STN"/>
    <property type="match status" value="1"/>
</dbReference>
<feature type="signal peptide" evidence="9">
    <location>
        <begin position="1"/>
        <end position="19"/>
    </location>
</feature>
<dbReference type="PROSITE" id="PS51257">
    <property type="entry name" value="PROKAR_LIPOPROTEIN"/>
    <property type="match status" value="1"/>
</dbReference>
<dbReference type="PANTHER" id="PTHR30332:SF17">
    <property type="entry name" value="TYPE IV PILIATION SYSTEM PROTEIN DR_0774-RELATED"/>
    <property type="match status" value="1"/>
</dbReference>
<dbReference type="Gene3D" id="3.30.1370.120">
    <property type="match status" value="1"/>
</dbReference>
<dbReference type="PRINTS" id="PR01032">
    <property type="entry name" value="PHAGEIV"/>
</dbReference>
<dbReference type="PRINTS" id="PR00811">
    <property type="entry name" value="BCTERIALGSPD"/>
</dbReference>
<evidence type="ECO:0000256" key="1">
    <source>
        <dbReference type="ARBA" id="ARBA00004370"/>
    </source>
</evidence>
<dbReference type="Gene3D" id="3.55.50.30">
    <property type="match status" value="1"/>
</dbReference>
<evidence type="ECO:0000256" key="9">
    <source>
        <dbReference type="SAM" id="SignalP"/>
    </source>
</evidence>
<keyword evidence="4" id="KW-0472">Membrane</keyword>
<evidence type="ECO:0000256" key="5">
    <source>
        <dbReference type="ARBA" id="ARBA00023237"/>
    </source>
</evidence>
<feature type="compositionally biased region" description="Pro residues" evidence="8">
    <location>
        <begin position="622"/>
        <end position="636"/>
    </location>
</feature>
<dbReference type="InterPro" id="IPR001775">
    <property type="entry name" value="GspD/PilQ"/>
</dbReference>
<comment type="caution">
    <text evidence="11">The sequence shown here is derived from an EMBL/GenBank/DDBJ whole genome shotgun (WGS) entry which is preliminary data.</text>
</comment>
<comment type="similarity">
    <text evidence="6">Belongs to the bacterial secretin family.</text>
</comment>
<evidence type="ECO:0000313" key="12">
    <source>
        <dbReference type="Proteomes" id="UP001195660"/>
    </source>
</evidence>
<evidence type="ECO:0000256" key="2">
    <source>
        <dbReference type="ARBA" id="ARBA00022448"/>
    </source>
</evidence>
<keyword evidence="3 9" id="KW-0732">Signal</keyword>
<dbReference type="InterPro" id="IPR011990">
    <property type="entry name" value="TPR-like_helical_dom_sf"/>
</dbReference>
<evidence type="ECO:0000256" key="8">
    <source>
        <dbReference type="SAM" id="MobiDB-lite"/>
    </source>
</evidence>
<keyword evidence="12" id="KW-1185">Reference proteome</keyword>
<evidence type="ECO:0000256" key="6">
    <source>
        <dbReference type="RuleBase" id="RU004003"/>
    </source>
</evidence>
<dbReference type="Pfam" id="PF07660">
    <property type="entry name" value="STN"/>
    <property type="match status" value="1"/>
</dbReference>
<dbReference type="RefSeq" id="WP_203571615.1">
    <property type="nucleotide sequence ID" value="NZ_WOFE01000006.1"/>
</dbReference>
<dbReference type="InterPro" id="IPR050810">
    <property type="entry name" value="Bact_Secretion_Sys_Channel"/>
</dbReference>
<keyword evidence="5" id="KW-0998">Cell outer membrane</keyword>
<protein>
    <submittedName>
        <fullName evidence="11">Type II secretory pathway protein</fullName>
    </submittedName>
</protein>
<dbReference type="Proteomes" id="UP001195660">
    <property type="component" value="Unassembled WGS sequence"/>
</dbReference>
<feature type="domain" description="Secretin/TonB short N-terminal" evidence="10">
    <location>
        <begin position="203"/>
        <end position="254"/>
    </location>
</feature>
<sequence length="685" mass="74788">MKRALLASMISMAFLAGCASEIAQYKADSFQEEGNPEGALKTLQAQLAKTPDDLQLRVRFQSSLLQYLSRLQNEGDQARARGDSALAISRYQQILSWEPNNQRAQEGIRLVEMGVRHSSMTKYAMSIKDTRTDEALTIVNQILAENPRNTEAQILRNDLESRKSREASLRPALAQALKSPISLQFRDQSMMSVFDIISRIGNVNFIFDKDVPPNLKTTIYARDTTVQDVINLILATNQLDKKILNDNTILIYPKRPDKDRDYKDMVMRTFYLSNADPKQVLSMIKQMVKTRDVYIDERLSMLVMRDTPDAIAVAERLIAAQDIPQSEVLMDVEVLEVSNADVLDMGIKYPSSVSATVYGNSIGTAPTITKNADGTTTTTPASSLTAGSITLDQLRNINSSDVLVNLGVPTITANFNQTKGKTNILANPKIRVKNRDKAKILIGERVPVVTTTVSNGTTTENVNYQDVGLTLNVEPILTVDNEISVKVSLEVSNITKTIPTKGGLLVYQIGTRRAETNMTARDGETQVLAGLLSRSEVDAGAGLPFLSSVPGFDRIFGTKSSSREKTELVLLITPRVVRSLPLPSTHITNFDSGTEGTMSTDPLRLRNSSAVIINNQGGQPAPYVPPAAPQPAPAPATPENYQQQPAVNPFVATPSPAPAPSNNQPTEPSKLEATPVPRGGGMGRR</sequence>
<dbReference type="Pfam" id="PF00263">
    <property type="entry name" value="Secretin"/>
    <property type="match status" value="1"/>
</dbReference>
<evidence type="ECO:0000256" key="3">
    <source>
        <dbReference type="ARBA" id="ARBA00022729"/>
    </source>
</evidence>
<evidence type="ECO:0000259" key="10">
    <source>
        <dbReference type="SMART" id="SM00965"/>
    </source>
</evidence>
<dbReference type="Gene3D" id="1.25.40.10">
    <property type="entry name" value="Tetratricopeptide repeat domain"/>
    <property type="match status" value="1"/>
</dbReference>
<evidence type="ECO:0000256" key="7">
    <source>
        <dbReference type="RuleBase" id="RU004004"/>
    </source>
</evidence>
<dbReference type="InterPro" id="IPR011662">
    <property type="entry name" value="Secretin/TonB_short_N"/>
</dbReference>
<dbReference type="InterPro" id="IPR038591">
    <property type="entry name" value="NolW-like_sf"/>
</dbReference>
<dbReference type="SUPFAM" id="SSF48452">
    <property type="entry name" value="TPR-like"/>
    <property type="match status" value="1"/>
</dbReference>
<name>A0ABS2CDP6_9NEIS</name>
<reference evidence="11 12" key="1">
    <citation type="submission" date="2019-11" db="EMBL/GenBank/DDBJ databases">
        <title>Novel Deefgea species.</title>
        <authorList>
            <person name="Han J.-H."/>
        </authorList>
    </citation>
    <scope>NUCLEOTIDE SEQUENCE [LARGE SCALE GENOMIC DNA]</scope>
    <source>
        <strain evidence="11 12">LMG 24817</strain>
    </source>
</reference>
<accession>A0ABS2CDP6</accession>
<feature type="chain" id="PRO_5045205010" evidence="9">
    <location>
        <begin position="20"/>
        <end position="685"/>
    </location>
</feature>
<keyword evidence="2 7" id="KW-0813">Transport</keyword>
<organism evidence="11 12">
    <name type="scientific">Deefgea chitinilytica</name>
    <dbReference type="NCBI Taxonomy" id="570276"/>
    <lineage>
        <taxon>Bacteria</taxon>
        <taxon>Pseudomonadati</taxon>
        <taxon>Pseudomonadota</taxon>
        <taxon>Betaproteobacteria</taxon>
        <taxon>Neisseriales</taxon>
        <taxon>Chitinibacteraceae</taxon>
        <taxon>Deefgea</taxon>
    </lineage>
</organism>
<gene>
    <name evidence="11" type="ORF">GM173_11945</name>
</gene>
<dbReference type="InterPro" id="IPR005644">
    <property type="entry name" value="NolW-like"/>
</dbReference>